<name>A0A517ZJ68_9PLAN</name>
<feature type="transmembrane region" description="Helical" evidence="6">
    <location>
        <begin position="213"/>
        <end position="234"/>
    </location>
</feature>
<dbReference type="SUPFAM" id="SSF118215">
    <property type="entry name" value="Proton glutamate symport protein"/>
    <property type="match status" value="1"/>
</dbReference>
<keyword evidence="2" id="KW-0813">Transport</keyword>
<feature type="transmembrane region" description="Helical" evidence="6">
    <location>
        <begin position="392"/>
        <end position="412"/>
    </location>
</feature>
<keyword evidence="5 6" id="KW-0472">Membrane</keyword>
<feature type="transmembrane region" description="Helical" evidence="6">
    <location>
        <begin position="91"/>
        <end position="113"/>
    </location>
</feature>
<evidence type="ECO:0000256" key="1">
    <source>
        <dbReference type="ARBA" id="ARBA00004141"/>
    </source>
</evidence>
<evidence type="ECO:0000256" key="2">
    <source>
        <dbReference type="ARBA" id="ARBA00022448"/>
    </source>
</evidence>
<comment type="subcellular location">
    <subcellularLocation>
        <location evidence="1">Membrane</location>
        <topology evidence="1">Multi-pass membrane protein</topology>
    </subcellularLocation>
</comment>
<gene>
    <name evidence="7" type="primary">gltT</name>
    <name evidence="7" type="ORF">Mal52_09870</name>
</gene>
<evidence type="ECO:0000313" key="8">
    <source>
        <dbReference type="Proteomes" id="UP000319383"/>
    </source>
</evidence>
<sequence>MGQPATKTATSPPEQNARPAGHGTLYIVIAIIAAIAVAWVLPNWAIHLELGGQIFLRLLQMVVVPLVMASVMSGILGLGDVRKLGKPGAYAVLYYMSTTVLAVATGLLVVNLINPGQGIDPAIVTGAQEEAAEHVDKATAEIEKAAEGQEVSLGLIFKKLVLMLFTDNLLGSMVEVNLLPLIVFSIIFAGMLTTMGERSHTIATLVISINDTLMAFIMLLMKVAPLGIFCLVASRFGKANAEDKLDDLAGVLAGYMGTVLAGLAIHALITLPLLLYIFTRRNPFRFMVQMGQAVLTAFSTASSTATLPITMECAEVQAGVSKRSTEFVLPLGATVNMDGTALYEAAAAIFIANAYAAIDPSFDLNFVDQMTIAITATLAAVGAAGIPEAGLITLLIVLNAVGLPLTLVGLILPVDWLLDRFRTAVNAFGDSVGAAIVDTSFTDKPTDK</sequence>
<feature type="transmembrane region" description="Helical" evidence="6">
    <location>
        <begin position="25"/>
        <end position="46"/>
    </location>
</feature>
<dbReference type="InterPro" id="IPR036458">
    <property type="entry name" value="Na:dicarbo_symporter_sf"/>
</dbReference>
<dbReference type="Proteomes" id="UP000319383">
    <property type="component" value="Chromosome"/>
</dbReference>
<dbReference type="EMBL" id="CP036276">
    <property type="protein sequence ID" value="QDU42524.1"/>
    <property type="molecule type" value="Genomic_DNA"/>
</dbReference>
<evidence type="ECO:0000313" key="7">
    <source>
        <dbReference type="EMBL" id="QDU42524.1"/>
    </source>
</evidence>
<keyword evidence="3 6" id="KW-0812">Transmembrane</keyword>
<proteinExistence type="predicted"/>
<keyword evidence="4 6" id="KW-1133">Transmembrane helix</keyword>
<evidence type="ECO:0000256" key="3">
    <source>
        <dbReference type="ARBA" id="ARBA00022692"/>
    </source>
</evidence>
<evidence type="ECO:0000256" key="6">
    <source>
        <dbReference type="SAM" id="Phobius"/>
    </source>
</evidence>
<dbReference type="GO" id="GO:0016020">
    <property type="term" value="C:membrane"/>
    <property type="evidence" value="ECO:0007669"/>
    <property type="project" value="UniProtKB-SubCell"/>
</dbReference>
<evidence type="ECO:0000256" key="4">
    <source>
        <dbReference type="ARBA" id="ARBA00022989"/>
    </source>
</evidence>
<feature type="transmembrane region" description="Helical" evidence="6">
    <location>
        <begin position="254"/>
        <end position="278"/>
    </location>
</feature>
<dbReference type="Pfam" id="PF00375">
    <property type="entry name" value="SDF"/>
    <property type="match status" value="1"/>
</dbReference>
<dbReference type="PANTHER" id="PTHR11958">
    <property type="entry name" value="SODIUM/DICARBOXYLATE SYMPORTER-RELATED"/>
    <property type="match status" value="1"/>
</dbReference>
<dbReference type="PANTHER" id="PTHR11958:SF63">
    <property type="entry name" value="AMINO ACID TRANSPORTER"/>
    <property type="match status" value="1"/>
</dbReference>
<dbReference type="Gene3D" id="1.10.3860.10">
    <property type="entry name" value="Sodium:dicarboxylate symporter"/>
    <property type="match status" value="1"/>
</dbReference>
<feature type="transmembrane region" description="Helical" evidence="6">
    <location>
        <begin position="169"/>
        <end position="192"/>
    </location>
</feature>
<reference evidence="7 8" key="1">
    <citation type="submission" date="2019-02" db="EMBL/GenBank/DDBJ databases">
        <title>Deep-cultivation of Planctomycetes and their phenomic and genomic characterization uncovers novel biology.</title>
        <authorList>
            <person name="Wiegand S."/>
            <person name="Jogler M."/>
            <person name="Boedeker C."/>
            <person name="Pinto D."/>
            <person name="Vollmers J."/>
            <person name="Rivas-Marin E."/>
            <person name="Kohn T."/>
            <person name="Peeters S.H."/>
            <person name="Heuer A."/>
            <person name="Rast P."/>
            <person name="Oberbeckmann S."/>
            <person name="Bunk B."/>
            <person name="Jeske O."/>
            <person name="Meyerdierks A."/>
            <person name="Storesund J.E."/>
            <person name="Kallscheuer N."/>
            <person name="Luecker S."/>
            <person name="Lage O.M."/>
            <person name="Pohl T."/>
            <person name="Merkel B.J."/>
            <person name="Hornburger P."/>
            <person name="Mueller R.-W."/>
            <person name="Bruemmer F."/>
            <person name="Labrenz M."/>
            <person name="Spormann A.M."/>
            <person name="Op den Camp H."/>
            <person name="Overmann J."/>
            <person name="Amann R."/>
            <person name="Jetten M.S.M."/>
            <person name="Mascher T."/>
            <person name="Medema M.H."/>
            <person name="Devos D.P."/>
            <person name="Kaster A.-K."/>
            <person name="Ovreas L."/>
            <person name="Rohde M."/>
            <person name="Galperin M.Y."/>
            <person name="Jogler C."/>
        </authorList>
    </citation>
    <scope>NUCLEOTIDE SEQUENCE [LARGE SCALE GENOMIC DNA]</scope>
    <source>
        <strain evidence="7 8">Mal52</strain>
    </source>
</reference>
<keyword evidence="8" id="KW-1185">Reference proteome</keyword>
<accession>A0A517ZJ68</accession>
<evidence type="ECO:0000256" key="5">
    <source>
        <dbReference type="ARBA" id="ARBA00023136"/>
    </source>
</evidence>
<dbReference type="AlphaFoldDB" id="A0A517ZJ68"/>
<dbReference type="GO" id="GO:0015293">
    <property type="term" value="F:symporter activity"/>
    <property type="evidence" value="ECO:0007669"/>
    <property type="project" value="InterPro"/>
</dbReference>
<dbReference type="InterPro" id="IPR001991">
    <property type="entry name" value="Na-dicarboxylate_symporter"/>
</dbReference>
<organism evidence="7 8">
    <name type="scientific">Symmachiella dynata</name>
    <dbReference type="NCBI Taxonomy" id="2527995"/>
    <lineage>
        <taxon>Bacteria</taxon>
        <taxon>Pseudomonadati</taxon>
        <taxon>Planctomycetota</taxon>
        <taxon>Planctomycetia</taxon>
        <taxon>Planctomycetales</taxon>
        <taxon>Planctomycetaceae</taxon>
        <taxon>Symmachiella</taxon>
    </lineage>
</organism>
<protein>
    <submittedName>
        <fullName evidence="7">Proton/sodium-glutamate symport protein</fullName>
    </submittedName>
</protein>
<dbReference type="InterPro" id="IPR050746">
    <property type="entry name" value="DAACS"/>
</dbReference>
<dbReference type="PRINTS" id="PR00173">
    <property type="entry name" value="EDTRNSPORT"/>
</dbReference>
<dbReference type="RefSeq" id="WP_145374564.1">
    <property type="nucleotide sequence ID" value="NZ_CP036276.1"/>
</dbReference>
<feature type="transmembrane region" description="Helical" evidence="6">
    <location>
        <begin position="366"/>
        <end position="386"/>
    </location>
</feature>
<dbReference type="KEGG" id="sdyn:Mal52_09870"/>
<feature type="transmembrane region" description="Helical" evidence="6">
    <location>
        <begin position="58"/>
        <end position="79"/>
    </location>
</feature>